<proteinExistence type="predicted"/>
<evidence type="ECO:0000313" key="3">
    <source>
        <dbReference type="Proteomes" id="UP001595555"/>
    </source>
</evidence>
<keyword evidence="1" id="KW-0472">Membrane</keyword>
<protein>
    <recommendedName>
        <fullName evidence="4">MSHA biogenesis protein MshF</fullName>
    </recommendedName>
</protein>
<keyword evidence="3" id="KW-1185">Reference proteome</keyword>
<accession>A0ABV7FGX6</accession>
<keyword evidence="1" id="KW-0812">Transmembrane</keyword>
<gene>
    <name evidence="2" type="ORF">ACFODX_06160</name>
</gene>
<organism evidence="2 3">
    <name type="scientific">Cellvibrio fontiphilus</name>
    <dbReference type="NCBI Taxonomy" id="1815559"/>
    <lineage>
        <taxon>Bacteria</taxon>
        <taxon>Pseudomonadati</taxon>
        <taxon>Pseudomonadota</taxon>
        <taxon>Gammaproteobacteria</taxon>
        <taxon>Cellvibrionales</taxon>
        <taxon>Cellvibrionaceae</taxon>
        <taxon>Cellvibrio</taxon>
    </lineage>
</organism>
<evidence type="ECO:0000313" key="2">
    <source>
        <dbReference type="EMBL" id="MFC3115133.1"/>
    </source>
</evidence>
<name>A0ABV7FGX6_9GAMM</name>
<evidence type="ECO:0000256" key="1">
    <source>
        <dbReference type="SAM" id="Phobius"/>
    </source>
</evidence>
<dbReference type="RefSeq" id="WP_378117153.1">
    <property type="nucleotide sequence ID" value="NZ_JBHRTF010000003.1"/>
</dbReference>
<comment type="caution">
    <text evidence="2">The sequence shown here is derived from an EMBL/GenBank/DDBJ whole genome shotgun (WGS) entry which is preliminary data.</text>
</comment>
<reference evidence="3" key="1">
    <citation type="journal article" date="2019" name="Int. J. Syst. Evol. Microbiol.">
        <title>The Global Catalogue of Microorganisms (GCM) 10K type strain sequencing project: providing services to taxonomists for standard genome sequencing and annotation.</title>
        <authorList>
            <consortium name="The Broad Institute Genomics Platform"/>
            <consortium name="The Broad Institute Genome Sequencing Center for Infectious Disease"/>
            <person name="Wu L."/>
            <person name="Ma J."/>
        </authorList>
    </citation>
    <scope>NUCLEOTIDE SEQUENCE [LARGE SCALE GENOMIC DNA]</scope>
    <source>
        <strain evidence="3">KCTC 52237</strain>
    </source>
</reference>
<dbReference type="EMBL" id="JBHRTF010000003">
    <property type="protein sequence ID" value="MFC3115133.1"/>
    <property type="molecule type" value="Genomic_DNA"/>
</dbReference>
<feature type="transmembrane region" description="Helical" evidence="1">
    <location>
        <begin position="12"/>
        <end position="31"/>
    </location>
</feature>
<dbReference type="Proteomes" id="UP001595555">
    <property type="component" value="Unassembled WGS sequence"/>
</dbReference>
<keyword evidence="1" id="KW-1133">Transmembrane helix</keyword>
<sequence>MNSYHSGRFEWFVVATVIAIISAVALGRYLAMADDAQNLRLEILSHRLVTAAANARAEFLVKGLSQSQTRSLPIAGQPVYFSSQGWPVAVTAPVTEGFRLQEADCVALWNLLLQNPPPLGLESRPEHKAEYVLSVGDSVCRFQLHEAATFFDYYPLEGRVIFSRGSISGNL</sequence>
<evidence type="ECO:0008006" key="4">
    <source>
        <dbReference type="Google" id="ProtNLM"/>
    </source>
</evidence>